<feature type="non-terminal residue" evidence="1">
    <location>
        <position position="1"/>
    </location>
</feature>
<dbReference type="RefSeq" id="WP_320002373.1">
    <property type="nucleotide sequence ID" value="NZ_CP138351.1"/>
</dbReference>
<protein>
    <submittedName>
        <fullName evidence="1">Uncharacterized protein</fullName>
    </submittedName>
</protein>
<organism evidence="1">
    <name type="scientific">Cyanobacterium aponinum AL20115</name>
    <dbReference type="NCBI Taxonomy" id="3090662"/>
    <lineage>
        <taxon>Bacteria</taxon>
        <taxon>Bacillati</taxon>
        <taxon>Cyanobacteriota</taxon>
        <taxon>Cyanophyceae</taxon>
        <taxon>Oscillatoriophycideae</taxon>
        <taxon>Chroococcales</taxon>
        <taxon>Geminocystaceae</taxon>
        <taxon>Cyanobacterium</taxon>
    </lineage>
</organism>
<dbReference type="EMBL" id="CP138351">
    <property type="protein sequence ID" value="WPF90505.1"/>
    <property type="molecule type" value="Genomic_DNA"/>
</dbReference>
<sequence length="170" mass="20792">GFFYLSWYVWNNDFKLDDFIDKLVAFNIKSMIEGDKLSYTLTKQNKIIFIKKKDSKIDLRERYYKKCKTYINKEIEDNIKSVKFIPLLINEIIRELEYFNLWIRRAKDKNKKVEIDEYISCENNANFWFNCATKDLEKILKYVPRPQREEARKKIWGYCLQRCPLEKLDL</sequence>
<evidence type="ECO:0000313" key="1">
    <source>
        <dbReference type="EMBL" id="WPF90505.1"/>
    </source>
</evidence>
<gene>
    <name evidence="1" type="ORF">SAY89_18295</name>
</gene>
<reference evidence="1" key="1">
    <citation type="submission" date="2023-11" db="EMBL/GenBank/DDBJ databases">
        <title>Genome sequence of Cyanobacterium aponinum BCRC AL20115.</title>
        <authorList>
            <person name="Chang H.-Y."/>
            <person name="Lin K.-M."/>
            <person name="Hsueh H.-T."/>
            <person name="Chu H.-A."/>
            <person name="Kuo C.-H."/>
        </authorList>
    </citation>
    <scope>NUCLEOTIDE SEQUENCE</scope>
    <source>
        <strain evidence="1">AL20115</strain>
        <plasmid evidence="1">pAL20115c</plasmid>
    </source>
</reference>
<accession>A0AAF1C6K2</accession>
<keyword evidence="1" id="KW-0614">Plasmid</keyword>
<dbReference type="AlphaFoldDB" id="A0AAF1C6K2"/>
<proteinExistence type="predicted"/>
<name>A0AAF1C6K2_9CHRO</name>
<geneLocation type="plasmid" evidence="1">
    <name>pAL20115c</name>
</geneLocation>